<evidence type="ECO:0000256" key="2">
    <source>
        <dbReference type="ARBA" id="ARBA00022737"/>
    </source>
</evidence>
<dbReference type="InterPro" id="IPR001623">
    <property type="entry name" value="DnaJ_domain"/>
</dbReference>
<dbReference type="OrthoDB" id="9779889at2"/>
<keyword evidence="2" id="KW-0677">Repeat</keyword>
<keyword evidence="9" id="KW-1185">Reference proteome</keyword>
<dbReference type="FunFam" id="2.60.260.20:FF:000005">
    <property type="entry name" value="Chaperone protein dnaJ 1, mitochondrial"/>
    <property type="match status" value="1"/>
</dbReference>
<dbReference type="AlphaFoldDB" id="A0A1P8WPX4"/>
<dbReference type="GO" id="GO:0051082">
    <property type="term" value="F:unfolded protein binding"/>
    <property type="evidence" value="ECO:0007669"/>
    <property type="project" value="InterPro"/>
</dbReference>
<keyword evidence="5" id="KW-0143">Chaperone</keyword>
<dbReference type="InterPro" id="IPR018253">
    <property type="entry name" value="DnaJ_domain_CS"/>
</dbReference>
<reference evidence="8 9" key="1">
    <citation type="journal article" date="2016" name="Front. Microbiol.">
        <title>Fuerstia marisgermanicae gen. nov., sp. nov., an Unusual Member of the Phylum Planctomycetes from the German Wadden Sea.</title>
        <authorList>
            <person name="Kohn T."/>
            <person name="Heuer A."/>
            <person name="Jogler M."/>
            <person name="Vollmers J."/>
            <person name="Boedeker C."/>
            <person name="Bunk B."/>
            <person name="Rast P."/>
            <person name="Borchert D."/>
            <person name="Glockner I."/>
            <person name="Freese H.M."/>
            <person name="Klenk H.P."/>
            <person name="Overmann J."/>
            <person name="Kaster A.K."/>
            <person name="Rohde M."/>
            <person name="Wiegand S."/>
            <person name="Jogler C."/>
        </authorList>
    </citation>
    <scope>NUCLEOTIDE SEQUENCE [LARGE SCALE GENOMIC DNA]</scope>
    <source>
        <strain evidence="8 9">NH11</strain>
    </source>
</reference>
<dbReference type="STRING" id="1891926.Fuma_05776"/>
<dbReference type="Pfam" id="PF01556">
    <property type="entry name" value="DnaJ_C"/>
    <property type="match status" value="1"/>
</dbReference>
<dbReference type="PANTHER" id="PTHR43096:SF52">
    <property type="entry name" value="DNAJ HOMOLOG 1, MITOCHONDRIAL-RELATED"/>
    <property type="match status" value="1"/>
</dbReference>
<dbReference type="GO" id="GO:0008270">
    <property type="term" value="F:zinc ion binding"/>
    <property type="evidence" value="ECO:0007669"/>
    <property type="project" value="UniProtKB-KW"/>
</dbReference>
<keyword evidence="4" id="KW-0862">Zinc</keyword>
<dbReference type="CDD" id="cd06257">
    <property type="entry name" value="DnaJ"/>
    <property type="match status" value="1"/>
</dbReference>
<evidence type="ECO:0000313" key="9">
    <source>
        <dbReference type="Proteomes" id="UP000187735"/>
    </source>
</evidence>
<evidence type="ECO:0000256" key="5">
    <source>
        <dbReference type="ARBA" id="ARBA00023186"/>
    </source>
</evidence>
<dbReference type="SUPFAM" id="SSF46565">
    <property type="entry name" value="Chaperone J-domain"/>
    <property type="match status" value="1"/>
</dbReference>
<dbReference type="Gene3D" id="1.10.287.110">
    <property type="entry name" value="DnaJ domain"/>
    <property type="match status" value="1"/>
</dbReference>
<name>A0A1P8WPX4_9PLAN</name>
<feature type="region of interest" description="Disordered" evidence="6">
    <location>
        <begin position="110"/>
        <end position="136"/>
    </location>
</feature>
<dbReference type="Proteomes" id="UP000187735">
    <property type="component" value="Chromosome"/>
</dbReference>
<feature type="domain" description="J" evidence="7">
    <location>
        <begin position="5"/>
        <end position="70"/>
    </location>
</feature>
<dbReference type="SMART" id="SM00271">
    <property type="entry name" value="DnaJ"/>
    <property type="match status" value="1"/>
</dbReference>
<dbReference type="EMBL" id="CP017641">
    <property type="protein sequence ID" value="APZ96108.1"/>
    <property type="molecule type" value="Genomic_DNA"/>
</dbReference>
<dbReference type="InterPro" id="IPR036869">
    <property type="entry name" value="J_dom_sf"/>
</dbReference>
<evidence type="ECO:0000313" key="8">
    <source>
        <dbReference type="EMBL" id="APZ96108.1"/>
    </source>
</evidence>
<evidence type="ECO:0000259" key="7">
    <source>
        <dbReference type="PROSITE" id="PS50076"/>
    </source>
</evidence>
<dbReference type="PANTHER" id="PTHR43096">
    <property type="entry name" value="DNAJ HOMOLOG 1, MITOCHONDRIAL-RELATED"/>
    <property type="match status" value="1"/>
</dbReference>
<dbReference type="Gene3D" id="2.60.260.20">
    <property type="entry name" value="Urease metallochaperone UreE, N-terminal domain"/>
    <property type="match status" value="2"/>
</dbReference>
<dbReference type="Pfam" id="PF00226">
    <property type="entry name" value="DnaJ"/>
    <property type="match status" value="1"/>
</dbReference>
<evidence type="ECO:0000256" key="4">
    <source>
        <dbReference type="ARBA" id="ARBA00022833"/>
    </source>
</evidence>
<dbReference type="PROSITE" id="PS00636">
    <property type="entry name" value="DNAJ_1"/>
    <property type="match status" value="1"/>
</dbReference>
<dbReference type="PROSITE" id="PS50076">
    <property type="entry name" value="DNAJ_2"/>
    <property type="match status" value="1"/>
</dbReference>
<dbReference type="KEGG" id="fmr:Fuma_05776"/>
<keyword evidence="1" id="KW-0479">Metal-binding</keyword>
<feature type="compositionally biased region" description="Gly residues" evidence="6">
    <location>
        <begin position="110"/>
        <end position="125"/>
    </location>
</feature>
<dbReference type="RefSeq" id="WP_077027177.1">
    <property type="nucleotide sequence ID" value="NZ_CP017641.1"/>
</dbReference>
<evidence type="ECO:0000256" key="3">
    <source>
        <dbReference type="ARBA" id="ARBA00022771"/>
    </source>
</evidence>
<dbReference type="InterPro" id="IPR002939">
    <property type="entry name" value="DnaJ_C"/>
</dbReference>
<dbReference type="CDD" id="cd10747">
    <property type="entry name" value="DnaJ_C"/>
    <property type="match status" value="1"/>
</dbReference>
<dbReference type="GO" id="GO:0005737">
    <property type="term" value="C:cytoplasm"/>
    <property type="evidence" value="ECO:0007669"/>
    <property type="project" value="TreeGrafter"/>
</dbReference>
<gene>
    <name evidence="8" type="primary">cbpA</name>
    <name evidence="8" type="ORF">Fuma_05776</name>
</gene>
<proteinExistence type="predicted"/>
<protein>
    <submittedName>
        <fullName evidence="8">Curved DNA-binding protein</fullName>
    </submittedName>
</protein>
<keyword evidence="3" id="KW-0863">Zinc-finger</keyword>
<evidence type="ECO:0000256" key="1">
    <source>
        <dbReference type="ARBA" id="ARBA00022723"/>
    </source>
</evidence>
<keyword evidence="8" id="KW-0238">DNA-binding</keyword>
<dbReference type="PRINTS" id="PR00625">
    <property type="entry name" value="JDOMAIN"/>
</dbReference>
<dbReference type="InterPro" id="IPR008971">
    <property type="entry name" value="HSP40/DnaJ_pept-bd"/>
</dbReference>
<sequence length="313" mass="32956">MSQSDYYEALGVSRSASADEIKKAYRKLAKQHHPDANPDDAGAQKKFSEITEAYDVLSDDEKRKKYDQFGANWNKVGGGPGGGGRNPFEGFGGAGGTSFDLDDILGGMFGGGGGGGSPFGGGGGRRPPRSQRGQNVEAEIRVPFRVGVEGGEHELTLHTGGKVQRIGVKIPAGMDDGAKIRLAGQGHPGHGGGSAGDVIVTVRISGHPWFRRDGKNLLVDVPITPSEAALGAKVDVPTLTEGTVVMSIPPGTSGGAKLRLRGKGVRDRKTGERGDQLVVVKVVVPKDLSDEAKELYRKLEEAAPQNPREDLWT</sequence>
<evidence type="ECO:0000256" key="6">
    <source>
        <dbReference type="SAM" id="MobiDB-lite"/>
    </source>
</evidence>
<organism evidence="8 9">
    <name type="scientific">Fuerstiella marisgermanici</name>
    <dbReference type="NCBI Taxonomy" id="1891926"/>
    <lineage>
        <taxon>Bacteria</taxon>
        <taxon>Pseudomonadati</taxon>
        <taxon>Planctomycetota</taxon>
        <taxon>Planctomycetia</taxon>
        <taxon>Planctomycetales</taxon>
        <taxon>Planctomycetaceae</taxon>
        <taxon>Fuerstiella</taxon>
    </lineage>
</organism>
<dbReference type="SUPFAM" id="SSF49493">
    <property type="entry name" value="HSP40/DnaJ peptide-binding domain"/>
    <property type="match status" value="2"/>
</dbReference>
<dbReference type="GO" id="GO:0003677">
    <property type="term" value="F:DNA binding"/>
    <property type="evidence" value="ECO:0007669"/>
    <property type="project" value="UniProtKB-KW"/>
</dbReference>
<accession>A0A1P8WPX4</accession>
<dbReference type="GO" id="GO:0042026">
    <property type="term" value="P:protein refolding"/>
    <property type="evidence" value="ECO:0007669"/>
    <property type="project" value="TreeGrafter"/>
</dbReference>